<evidence type="ECO:0000313" key="2">
    <source>
        <dbReference type="EMBL" id="KAJ2902635.1"/>
    </source>
</evidence>
<proteinExistence type="predicted"/>
<evidence type="ECO:0000256" key="1">
    <source>
        <dbReference type="SAM" id="MobiDB-lite"/>
    </source>
</evidence>
<dbReference type="AlphaFoldDB" id="A0AAD5RT27"/>
<name>A0AAD5RT27_9PEZI</name>
<feature type="region of interest" description="Disordered" evidence="1">
    <location>
        <begin position="465"/>
        <end position="487"/>
    </location>
</feature>
<feature type="compositionally biased region" description="Polar residues" evidence="1">
    <location>
        <begin position="467"/>
        <end position="476"/>
    </location>
</feature>
<protein>
    <submittedName>
        <fullName evidence="2">Uncharacterized protein</fullName>
    </submittedName>
</protein>
<reference evidence="2" key="1">
    <citation type="submission" date="2022-07" db="EMBL/GenBank/DDBJ databases">
        <title>Draft genome sequence of Zalerion maritima ATCC 34329, a (micro)plastics degrading marine fungus.</title>
        <authorList>
            <person name="Paco A."/>
            <person name="Goncalves M.F.M."/>
            <person name="Rocha-Santos T.A.P."/>
            <person name="Alves A."/>
        </authorList>
    </citation>
    <scope>NUCLEOTIDE SEQUENCE</scope>
    <source>
        <strain evidence="2">ATCC 34329</strain>
    </source>
</reference>
<dbReference type="Proteomes" id="UP001201980">
    <property type="component" value="Unassembled WGS sequence"/>
</dbReference>
<feature type="compositionally biased region" description="Acidic residues" evidence="1">
    <location>
        <begin position="581"/>
        <end position="621"/>
    </location>
</feature>
<organism evidence="2 3">
    <name type="scientific">Zalerion maritima</name>
    <dbReference type="NCBI Taxonomy" id="339359"/>
    <lineage>
        <taxon>Eukaryota</taxon>
        <taxon>Fungi</taxon>
        <taxon>Dikarya</taxon>
        <taxon>Ascomycota</taxon>
        <taxon>Pezizomycotina</taxon>
        <taxon>Sordariomycetes</taxon>
        <taxon>Lulworthiomycetidae</taxon>
        <taxon>Lulworthiales</taxon>
        <taxon>Lulworthiaceae</taxon>
        <taxon>Zalerion</taxon>
    </lineage>
</organism>
<accession>A0AAD5RT27</accession>
<gene>
    <name evidence="2" type="ORF">MKZ38_000302</name>
</gene>
<evidence type="ECO:0000313" key="3">
    <source>
        <dbReference type="Proteomes" id="UP001201980"/>
    </source>
</evidence>
<feature type="compositionally biased region" description="Basic residues" evidence="1">
    <location>
        <begin position="313"/>
        <end position="322"/>
    </location>
</feature>
<sequence>MGNTAKGSALGLQPTAEAGDPDPNSEEQPVPFFDTTIVLNGATTLLNIQRWNPRFPNLEDKPMAATANLFVATPRQGEVEKKTLFRVHSLILCACWSKILDSVLVTDKQDIPALSPTTIQAPMALGMDTSLAAGCTLEYCYSHDYTPTAKSLLRALAGVELAPNKFVVEPAYCYSSDSASGIPNPGLNPGYQAGMRALPGPIGHPFPSRCPMSTHLFLYGYAMQQEVSGLADLSLHKFVVACLVCFEKRWQSARPRGRISEDERAYQNRVLSDFETCLTLVFDNKAPQPSPRAAPQAAPQAPPQASPPATPKKATRLKTNPRRSHESPRSRHRAHGNGVLLSIKDTLLGQHPPQDEAGSRKNADKVGLTDFSTARPAVMAIIRALFLRNHAGLHSERPDFRSVAKGLKCETHVFDEAKLSQGKWDKEVERLIQAAENNPHLLKLGYDSALTLGPQEANIISLDEGTATASPSSGAPENQAGKAGPSEANYGELEFLNSIQPGVAQNEPSYPQIDGGKHVRRSSSGSGEQRYASASRAASSRSVDMVPTSHQEPAKSRRITTLRAPPNKLRAILLTQTSDHEGDEDHEYGNDESDDDESDDDESDDEESDDEESDDEEDDED</sequence>
<comment type="caution">
    <text evidence="2">The sequence shown here is derived from an EMBL/GenBank/DDBJ whole genome shotgun (WGS) entry which is preliminary data.</text>
</comment>
<keyword evidence="3" id="KW-1185">Reference proteome</keyword>
<dbReference type="EMBL" id="JAKWBI020000107">
    <property type="protein sequence ID" value="KAJ2902635.1"/>
    <property type="molecule type" value="Genomic_DNA"/>
</dbReference>
<feature type="region of interest" description="Disordered" evidence="1">
    <location>
        <begin position="502"/>
        <end position="621"/>
    </location>
</feature>
<feature type="region of interest" description="Disordered" evidence="1">
    <location>
        <begin position="285"/>
        <end position="337"/>
    </location>
</feature>
<feature type="compositionally biased region" description="Low complexity" evidence="1">
    <location>
        <begin position="532"/>
        <end position="542"/>
    </location>
</feature>
<feature type="compositionally biased region" description="Pro residues" evidence="1">
    <location>
        <begin position="300"/>
        <end position="310"/>
    </location>
</feature>
<feature type="region of interest" description="Disordered" evidence="1">
    <location>
        <begin position="1"/>
        <end position="30"/>
    </location>
</feature>